<dbReference type="PANTHER" id="PTHR44942">
    <property type="entry name" value="METHYLTRANSF_11 DOMAIN-CONTAINING PROTEIN"/>
    <property type="match status" value="1"/>
</dbReference>
<evidence type="ECO:0000256" key="3">
    <source>
        <dbReference type="ARBA" id="ARBA00022679"/>
    </source>
</evidence>
<dbReference type="Proteomes" id="UP000426246">
    <property type="component" value="Chromosome"/>
</dbReference>
<protein>
    <submittedName>
        <fullName evidence="5">Methyltransferase domain-containing protein</fullName>
    </submittedName>
</protein>
<evidence type="ECO:0000256" key="2">
    <source>
        <dbReference type="ARBA" id="ARBA00022603"/>
    </source>
</evidence>
<gene>
    <name evidence="5" type="ORF">EHS13_18560</name>
</gene>
<dbReference type="Gene3D" id="3.40.50.150">
    <property type="entry name" value="Vaccinia Virus protein VP39"/>
    <property type="match status" value="1"/>
</dbReference>
<accession>A0A6B8RN02</accession>
<sequence length="376" mass="42627">MAFIYSGIDHVQLAAPEGCEAEARKFYTELLGWIEIPKPEQLKKRGGVWFQCGVHQVHIGVQPNFVPATKAHPAFQVHYLNELRAHLNKHNVPIIDDEAREDEGVIRFYLNDPFGNRLEFLEWTSRDTKTRFTNRVENYVKYRPSYPQEAIDYLFNTVGLNSESEIADIGAGTGIFTQLLLQRGSHVTAVEPNQAMREAAGHMLAGESRYTSVTGSAEETQLQSDSVDYIVCAQAFHWFDQAAAQLEFRRVLKSGGKAALIWNSRLRKGSAFLEQYEQLLNKFGSDYAKVNHSNISQDALIAFFKQGEMKVGRFKISQKVDFDGLTGRLLSSSYIPEIGHPSYEPMMVELSGIFERNNQHGTVSIDYETEVYWGEI</sequence>
<comment type="similarity">
    <text evidence="1">Belongs to the methyltransferase superfamily.</text>
</comment>
<dbReference type="AlphaFoldDB" id="A0A6B8RN02"/>
<evidence type="ECO:0000313" key="6">
    <source>
        <dbReference type="Proteomes" id="UP000426246"/>
    </source>
</evidence>
<dbReference type="InterPro" id="IPR013216">
    <property type="entry name" value="Methyltransf_11"/>
</dbReference>
<reference evidence="6" key="1">
    <citation type="submission" date="2018-11" db="EMBL/GenBank/DDBJ databases">
        <title>Complete genome sequence of Paenibacillus sp. ML311-T8.</title>
        <authorList>
            <person name="Nam Y.-D."/>
            <person name="Kang J."/>
            <person name="Chung W.-H."/>
            <person name="Park Y.S."/>
        </authorList>
    </citation>
    <scope>NUCLEOTIDE SEQUENCE [LARGE SCALE GENOMIC DNA]</scope>
    <source>
        <strain evidence="6">ML311-T8</strain>
    </source>
</reference>
<evidence type="ECO:0000259" key="4">
    <source>
        <dbReference type="PROSITE" id="PS51819"/>
    </source>
</evidence>
<keyword evidence="2 5" id="KW-0489">Methyltransferase</keyword>
<dbReference type="InterPro" id="IPR051052">
    <property type="entry name" value="Diverse_substrate_MTase"/>
</dbReference>
<dbReference type="Pfam" id="PF00903">
    <property type="entry name" value="Glyoxalase"/>
    <property type="match status" value="1"/>
</dbReference>
<keyword evidence="3 5" id="KW-0808">Transferase</keyword>
<dbReference type="EMBL" id="CP034235">
    <property type="protein sequence ID" value="QGQ96738.1"/>
    <property type="molecule type" value="Genomic_DNA"/>
</dbReference>
<name>A0A6B8RN02_9BACL</name>
<dbReference type="KEGG" id="ppsc:EHS13_18560"/>
<dbReference type="GO" id="GO:0032259">
    <property type="term" value="P:methylation"/>
    <property type="evidence" value="ECO:0007669"/>
    <property type="project" value="UniProtKB-KW"/>
</dbReference>
<dbReference type="GO" id="GO:0008757">
    <property type="term" value="F:S-adenosylmethionine-dependent methyltransferase activity"/>
    <property type="evidence" value="ECO:0007669"/>
    <property type="project" value="InterPro"/>
</dbReference>
<dbReference type="InterPro" id="IPR037523">
    <property type="entry name" value="VOC_core"/>
</dbReference>
<dbReference type="InterPro" id="IPR029063">
    <property type="entry name" value="SAM-dependent_MTases_sf"/>
</dbReference>
<dbReference type="CDD" id="cd02440">
    <property type="entry name" value="AdoMet_MTases"/>
    <property type="match status" value="1"/>
</dbReference>
<proteinExistence type="inferred from homology"/>
<dbReference type="Gene3D" id="3.10.180.10">
    <property type="entry name" value="2,3-Dihydroxybiphenyl 1,2-Dioxygenase, domain 1"/>
    <property type="match status" value="1"/>
</dbReference>
<dbReference type="InterPro" id="IPR004360">
    <property type="entry name" value="Glyas_Fos-R_dOase_dom"/>
</dbReference>
<dbReference type="PANTHER" id="PTHR44942:SF4">
    <property type="entry name" value="METHYLTRANSFERASE TYPE 11 DOMAIN-CONTAINING PROTEIN"/>
    <property type="match status" value="1"/>
</dbReference>
<feature type="domain" description="VOC" evidence="4">
    <location>
        <begin position="7"/>
        <end position="123"/>
    </location>
</feature>
<evidence type="ECO:0000256" key="1">
    <source>
        <dbReference type="ARBA" id="ARBA00008361"/>
    </source>
</evidence>
<dbReference type="SUPFAM" id="SSF54593">
    <property type="entry name" value="Glyoxalase/Bleomycin resistance protein/Dihydroxybiphenyl dioxygenase"/>
    <property type="match status" value="1"/>
</dbReference>
<keyword evidence="6" id="KW-1185">Reference proteome</keyword>
<dbReference type="InterPro" id="IPR029068">
    <property type="entry name" value="Glyas_Bleomycin-R_OHBP_Dase"/>
</dbReference>
<dbReference type="PROSITE" id="PS51819">
    <property type="entry name" value="VOC"/>
    <property type="match status" value="1"/>
</dbReference>
<dbReference type="OrthoDB" id="9797252at2"/>
<dbReference type="SUPFAM" id="SSF53335">
    <property type="entry name" value="S-adenosyl-L-methionine-dependent methyltransferases"/>
    <property type="match status" value="1"/>
</dbReference>
<evidence type="ECO:0000313" key="5">
    <source>
        <dbReference type="EMBL" id="QGQ96738.1"/>
    </source>
</evidence>
<organism evidence="5 6">
    <name type="scientific">Paenibacillus psychroresistens</name>
    <dbReference type="NCBI Taxonomy" id="1778678"/>
    <lineage>
        <taxon>Bacteria</taxon>
        <taxon>Bacillati</taxon>
        <taxon>Bacillota</taxon>
        <taxon>Bacilli</taxon>
        <taxon>Bacillales</taxon>
        <taxon>Paenibacillaceae</taxon>
        <taxon>Paenibacillus</taxon>
    </lineage>
</organism>
<dbReference type="Pfam" id="PF08241">
    <property type="entry name" value="Methyltransf_11"/>
    <property type="match status" value="1"/>
</dbReference>